<dbReference type="Gene3D" id="2.40.50.140">
    <property type="entry name" value="Nucleic acid-binding proteins"/>
    <property type="match status" value="3"/>
</dbReference>
<dbReference type="PANTHER" id="PTHR47165">
    <property type="entry name" value="OS03G0429900 PROTEIN"/>
    <property type="match status" value="1"/>
</dbReference>
<dbReference type="SUPFAM" id="SSF50249">
    <property type="entry name" value="Nucleic acid-binding proteins"/>
    <property type="match status" value="3"/>
</dbReference>
<feature type="compositionally biased region" description="Polar residues" evidence="1">
    <location>
        <begin position="339"/>
        <end position="348"/>
    </location>
</feature>
<dbReference type="AlphaFoldDB" id="A0A6D2KHC6"/>
<feature type="domain" description="Replication protein A 70 kDa DNA-binding subunit B/D first OB fold" evidence="2">
    <location>
        <begin position="2"/>
        <end position="88"/>
    </location>
</feature>
<dbReference type="InterPro" id="IPR047192">
    <property type="entry name" value="Euk_RPA1_DBD_C"/>
</dbReference>
<gene>
    <name evidence="3" type="ORF">MERR_LOCUS34820</name>
</gene>
<dbReference type="InterPro" id="IPR012340">
    <property type="entry name" value="NA-bd_OB-fold"/>
</dbReference>
<dbReference type="EMBL" id="CACVBM020001378">
    <property type="protein sequence ID" value="CAA7047585.1"/>
    <property type="molecule type" value="Genomic_DNA"/>
</dbReference>
<feature type="region of interest" description="Disordered" evidence="1">
    <location>
        <begin position="332"/>
        <end position="364"/>
    </location>
</feature>
<keyword evidence="4" id="KW-1185">Reference proteome</keyword>
<evidence type="ECO:0000313" key="3">
    <source>
        <dbReference type="EMBL" id="CAA7047585.1"/>
    </source>
</evidence>
<dbReference type="Proteomes" id="UP000467841">
    <property type="component" value="Unassembled WGS sequence"/>
</dbReference>
<dbReference type="CDD" id="cd04480">
    <property type="entry name" value="RPA1_DBD_A_like"/>
    <property type="match status" value="1"/>
</dbReference>
<accession>A0A6D2KHC6</accession>
<protein>
    <recommendedName>
        <fullName evidence="2">Replication protein A 70 kDa DNA-binding subunit B/D first OB fold domain-containing protein</fullName>
    </recommendedName>
</protein>
<evidence type="ECO:0000259" key="2">
    <source>
        <dbReference type="Pfam" id="PF02721"/>
    </source>
</evidence>
<dbReference type="OrthoDB" id="696647at2759"/>
<dbReference type="CDD" id="cd04476">
    <property type="entry name" value="RPA1_DBD_C"/>
    <property type="match status" value="1"/>
</dbReference>
<reference evidence="3" key="1">
    <citation type="submission" date="2020-01" db="EMBL/GenBank/DDBJ databases">
        <authorList>
            <person name="Mishra B."/>
        </authorList>
    </citation>
    <scope>NUCLEOTIDE SEQUENCE [LARGE SCALE GENOMIC DNA]</scope>
</reference>
<name>A0A6D2KHC6_9BRAS</name>
<evidence type="ECO:0000313" key="4">
    <source>
        <dbReference type="Proteomes" id="UP000467841"/>
    </source>
</evidence>
<dbReference type="Pfam" id="PF02721">
    <property type="entry name" value="DUF223"/>
    <property type="match status" value="1"/>
</dbReference>
<proteinExistence type="predicted"/>
<organism evidence="3 4">
    <name type="scientific">Microthlaspi erraticum</name>
    <dbReference type="NCBI Taxonomy" id="1685480"/>
    <lineage>
        <taxon>Eukaryota</taxon>
        <taxon>Viridiplantae</taxon>
        <taxon>Streptophyta</taxon>
        <taxon>Embryophyta</taxon>
        <taxon>Tracheophyta</taxon>
        <taxon>Spermatophyta</taxon>
        <taxon>Magnoliopsida</taxon>
        <taxon>eudicotyledons</taxon>
        <taxon>Gunneridae</taxon>
        <taxon>Pentapetalae</taxon>
        <taxon>rosids</taxon>
        <taxon>malvids</taxon>
        <taxon>Brassicales</taxon>
        <taxon>Brassicaceae</taxon>
        <taxon>Coluteocarpeae</taxon>
        <taxon>Microthlaspi</taxon>
    </lineage>
</organism>
<evidence type="ECO:0000256" key="1">
    <source>
        <dbReference type="SAM" id="MobiDB-lite"/>
    </source>
</evidence>
<dbReference type="PANTHER" id="PTHR47165:SF4">
    <property type="entry name" value="OS03G0429900 PROTEIN"/>
    <property type="match status" value="1"/>
</dbReference>
<dbReference type="InterPro" id="IPR003871">
    <property type="entry name" value="RFA1B/D_OB_1st"/>
</dbReference>
<sequence>MFTKLADLKPFKSTWRVRVKVLHSWRQFPGMSGETLDLILADEHGCKMHAGVKKRDIGRLSKDLKVGEWRVVENLEVREATGQFRPTGIDGGLNHCILIDVMGQVLNVKDMKVVPVAGKEKRKLEFVLRDTDDQRINGCLWESYADQLLPSDGLAITITEEDEEELHLQRKQKDEEWLSMDLNSIYEVKSSSEVEKFRISAKVTAIDSDWGWYYFGCGKCQHRVFKDLKKENSTRPRPQVPIWYCDNYKTNVKSVSPKFKLHLLIEDDSDKTKVMLLDSVAEGLVTKSATFLLNGSTDEIQDPELLPDSIKDLVGSTFEFLITRDDSLCPIEEEGEQSVVKSNGSTPSPKRAGEDVGGVHELSSTSKKPCTKVINLDEKITEKSDGAEEASI</sequence>
<comment type="caution">
    <text evidence="3">The sequence shown here is derived from an EMBL/GenBank/DDBJ whole genome shotgun (WGS) entry which is preliminary data.</text>
</comment>